<dbReference type="AlphaFoldDB" id="A0A517ZNC1"/>
<organism evidence="1 2">
    <name type="scientific">Symmachiella dynata</name>
    <dbReference type="NCBI Taxonomy" id="2527995"/>
    <lineage>
        <taxon>Bacteria</taxon>
        <taxon>Pseudomonadati</taxon>
        <taxon>Planctomycetota</taxon>
        <taxon>Planctomycetia</taxon>
        <taxon>Planctomycetales</taxon>
        <taxon>Planctomycetaceae</taxon>
        <taxon>Symmachiella</taxon>
    </lineage>
</organism>
<dbReference type="Proteomes" id="UP000319383">
    <property type="component" value="Chromosome"/>
</dbReference>
<reference evidence="1 2" key="1">
    <citation type="submission" date="2019-02" db="EMBL/GenBank/DDBJ databases">
        <title>Deep-cultivation of Planctomycetes and their phenomic and genomic characterization uncovers novel biology.</title>
        <authorList>
            <person name="Wiegand S."/>
            <person name="Jogler M."/>
            <person name="Boedeker C."/>
            <person name="Pinto D."/>
            <person name="Vollmers J."/>
            <person name="Rivas-Marin E."/>
            <person name="Kohn T."/>
            <person name="Peeters S.H."/>
            <person name="Heuer A."/>
            <person name="Rast P."/>
            <person name="Oberbeckmann S."/>
            <person name="Bunk B."/>
            <person name="Jeske O."/>
            <person name="Meyerdierks A."/>
            <person name="Storesund J.E."/>
            <person name="Kallscheuer N."/>
            <person name="Luecker S."/>
            <person name="Lage O.M."/>
            <person name="Pohl T."/>
            <person name="Merkel B.J."/>
            <person name="Hornburger P."/>
            <person name="Mueller R.-W."/>
            <person name="Bruemmer F."/>
            <person name="Labrenz M."/>
            <person name="Spormann A.M."/>
            <person name="Op den Camp H."/>
            <person name="Overmann J."/>
            <person name="Amann R."/>
            <person name="Jetten M.S.M."/>
            <person name="Mascher T."/>
            <person name="Medema M.H."/>
            <person name="Devos D.P."/>
            <person name="Kaster A.-K."/>
            <person name="Ovreas L."/>
            <person name="Rohde M."/>
            <person name="Galperin M.Y."/>
            <person name="Jogler C."/>
        </authorList>
    </citation>
    <scope>NUCLEOTIDE SEQUENCE [LARGE SCALE GENOMIC DNA]</scope>
    <source>
        <strain evidence="1 2">Mal52</strain>
    </source>
</reference>
<sequence>MCEFKMLPAHLAGEFAAKNNVRIWLANERLFS</sequence>
<name>A0A517ZNC1_9PLAN</name>
<evidence type="ECO:0000313" key="1">
    <source>
        <dbReference type="EMBL" id="QDU43974.1"/>
    </source>
</evidence>
<gene>
    <name evidence="1" type="ORF">Mal52_24520</name>
</gene>
<keyword evidence="2" id="KW-1185">Reference proteome</keyword>
<dbReference type="EMBL" id="CP036276">
    <property type="protein sequence ID" value="QDU43974.1"/>
    <property type="molecule type" value="Genomic_DNA"/>
</dbReference>
<proteinExistence type="predicted"/>
<protein>
    <submittedName>
        <fullName evidence="1">Uncharacterized protein</fullName>
    </submittedName>
</protein>
<accession>A0A517ZNC1</accession>
<evidence type="ECO:0000313" key="2">
    <source>
        <dbReference type="Proteomes" id="UP000319383"/>
    </source>
</evidence>
<dbReference type="KEGG" id="sdyn:Mal52_24520"/>